<protein>
    <submittedName>
        <fullName evidence="2">Uncharacterized protein</fullName>
    </submittedName>
</protein>
<evidence type="ECO:0000313" key="2">
    <source>
        <dbReference type="EMBL" id="KAJ8884578.1"/>
    </source>
</evidence>
<keyword evidence="3" id="KW-1185">Reference proteome</keyword>
<organism evidence="2 3">
    <name type="scientific">Dryococelus australis</name>
    <dbReference type="NCBI Taxonomy" id="614101"/>
    <lineage>
        <taxon>Eukaryota</taxon>
        <taxon>Metazoa</taxon>
        <taxon>Ecdysozoa</taxon>
        <taxon>Arthropoda</taxon>
        <taxon>Hexapoda</taxon>
        <taxon>Insecta</taxon>
        <taxon>Pterygota</taxon>
        <taxon>Neoptera</taxon>
        <taxon>Polyneoptera</taxon>
        <taxon>Phasmatodea</taxon>
        <taxon>Verophasmatodea</taxon>
        <taxon>Anareolatae</taxon>
        <taxon>Phasmatidae</taxon>
        <taxon>Eurycanthinae</taxon>
        <taxon>Dryococelus</taxon>
    </lineage>
</organism>
<comment type="caution">
    <text evidence="2">The sequence shown here is derived from an EMBL/GenBank/DDBJ whole genome shotgun (WGS) entry which is preliminary data.</text>
</comment>
<evidence type="ECO:0000313" key="3">
    <source>
        <dbReference type="Proteomes" id="UP001159363"/>
    </source>
</evidence>
<evidence type="ECO:0000256" key="1">
    <source>
        <dbReference type="SAM" id="MobiDB-lite"/>
    </source>
</evidence>
<sequence>MSDEEFVDVVFSQLPIMYQRQQAISTNAARESDRARQTPMQLLFPQCNARENHHNTPCPGQNTTWRGNFRVNAVQWQAGQQPRNYYSGRGSYRQRWNGGRLNRNSYCYNPGYSERRQSSLSYGNQGGSYFHPYRQDKRRNVGTGK</sequence>
<feature type="region of interest" description="Disordered" evidence="1">
    <location>
        <begin position="117"/>
        <end position="145"/>
    </location>
</feature>
<dbReference type="Proteomes" id="UP001159363">
    <property type="component" value="Chromosome 4"/>
</dbReference>
<dbReference type="EMBL" id="JARBHB010000005">
    <property type="protein sequence ID" value="KAJ8884578.1"/>
    <property type="molecule type" value="Genomic_DNA"/>
</dbReference>
<accession>A0ABQ9HJP9</accession>
<name>A0ABQ9HJP9_9NEOP</name>
<gene>
    <name evidence="2" type="ORF">PR048_016435</name>
</gene>
<proteinExistence type="predicted"/>
<reference evidence="2 3" key="1">
    <citation type="submission" date="2023-02" db="EMBL/GenBank/DDBJ databases">
        <title>LHISI_Scaffold_Assembly.</title>
        <authorList>
            <person name="Stuart O.P."/>
            <person name="Cleave R."/>
            <person name="Magrath M.J.L."/>
            <person name="Mikheyev A.S."/>
        </authorList>
    </citation>
    <scope>NUCLEOTIDE SEQUENCE [LARGE SCALE GENOMIC DNA]</scope>
    <source>
        <strain evidence="2">Daus_M_001</strain>
        <tissue evidence="2">Leg muscle</tissue>
    </source>
</reference>